<evidence type="ECO:0000313" key="1">
    <source>
        <dbReference type="EMBL" id="GFA15618.1"/>
    </source>
</evidence>
<organism evidence="1">
    <name type="scientific">Tanacetum cinerariifolium</name>
    <name type="common">Dalmatian daisy</name>
    <name type="synonym">Chrysanthemum cinerariifolium</name>
    <dbReference type="NCBI Taxonomy" id="118510"/>
    <lineage>
        <taxon>Eukaryota</taxon>
        <taxon>Viridiplantae</taxon>
        <taxon>Streptophyta</taxon>
        <taxon>Embryophyta</taxon>
        <taxon>Tracheophyta</taxon>
        <taxon>Spermatophyta</taxon>
        <taxon>Magnoliopsida</taxon>
        <taxon>eudicotyledons</taxon>
        <taxon>Gunneridae</taxon>
        <taxon>Pentapetalae</taxon>
        <taxon>asterids</taxon>
        <taxon>campanulids</taxon>
        <taxon>Asterales</taxon>
        <taxon>Asteraceae</taxon>
        <taxon>Asteroideae</taxon>
        <taxon>Anthemideae</taxon>
        <taxon>Anthemidinae</taxon>
        <taxon>Tanacetum</taxon>
    </lineage>
</organism>
<dbReference type="AlphaFoldDB" id="A0A699J8R4"/>
<name>A0A699J8R4_TANCI</name>
<reference evidence="1" key="1">
    <citation type="journal article" date="2019" name="Sci. Rep.">
        <title>Draft genome of Tanacetum cinerariifolium, the natural source of mosquito coil.</title>
        <authorList>
            <person name="Yamashiro T."/>
            <person name="Shiraishi A."/>
            <person name="Satake H."/>
            <person name="Nakayama K."/>
        </authorList>
    </citation>
    <scope>NUCLEOTIDE SEQUENCE</scope>
</reference>
<sequence length="118" mass="12999">GGGGEVFGGGVFGGSIVFSGDGVGNGVRGMVRRRSAMGEAPSLSSKNWVPEKDRCIGAKDKFMRWKGVRVTKASKRARHDTSVECFVYYKKQGHVTTGFELHCYWGDQDVDAKENDYW</sequence>
<accession>A0A699J8R4</accession>
<dbReference type="EMBL" id="BKCJ010377656">
    <property type="protein sequence ID" value="GFA15618.1"/>
    <property type="molecule type" value="Genomic_DNA"/>
</dbReference>
<gene>
    <name evidence="1" type="ORF">Tci_587590</name>
</gene>
<comment type="caution">
    <text evidence="1">The sequence shown here is derived from an EMBL/GenBank/DDBJ whole genome shotgun (WGS) entry which is preliminary data.</text>
</comment>
<protein>
    <submittedName>
        <fullName evidence="1">Uncharacterized protein</fullName>
    </submittedName>
</protein>
<feature type="non-terminal residue" evidence="1">
    <location>
        <position position="1"/>
    </location>
</feature>
<proteinExistence type="predicted"/>